<protein>
    <submittedName>
        <fullName evidence="2">Uncharacterized protein</fullName>
    </submittedName>
</protein>
<sequence length="206" mass="23557">MKRSFRGSGTHRRKKSEAGPFRCRGINRFRRSACSPGRMCRLDCNHLAEHKIHGRQHRGDIPADVARRLVQTYRRILVATSISLVPSTSGGIDEQRQDRDPLHRHRAYRRDQSPAASSRVVTRSRTAIFTAMAVVSSRWGSTVRTQPSPHVRDMHHISRSLVTVFIVRATFRHELRPLTLQAATVPSGVNRHARRGSVHHRIFRTK</sequence>
<accession>A0A097SQ63</accession>
<dbReference type="EMBL" id="KJ605395">
    <property type="protein sequence ID" value="AIU93662.1"/>
    <property type="molecule type" value="Genomic_DNA"/>
</dbReference>
<evidence type="ECO:0000313" key="2">
    <source>
        <dbReference type="EMBL" id="AIU93662.1"/>
    </source>
</evidence>
<evidence type="ECO:0000256" key="1">
    <source>
        <dbReference type="SAM" id="MobiDB-lite"/>
    </source>
</evidence>
<proteinExistence type="predicted"/>
<organism evidence="2">
    <name type="scientific">Rhodococcus sp. NS1</name>
    <dbReference type="NCBI Taxonomy" id="402236"/>
    <lineage>
        <taxon>Bacteria</taxon>
        <taxon>Bacillati</taxon>
        <taxon>Actinomycetota</taxon>
        <taxon>Actinomycetes</taxon>
        <taxon>Mycobacteriales</taxon>
        <taxon>Nocardiaceae</taxon>
        <taxon>Rhodococcus</taxon>
    </lineage>
</organism>
<dbReference type="AlphaFoldDB" id="A0A097SQ63"/>
<feature type="region of interest" description="Disordered" evidence="1">
    <location>
        <begin position="87"/>
        <end position="119"/>
    </location>
</feature>
<geneLocation type="plasmid" evidence="2">
    <name>pNSL1</name>
</geneLocation>
<name>A0A097SQ63_9NOCA</name>
<keyword evidence="2" id="KW-0614">Plasmid</keyword>
<reference evidence="2" key="1">
    <citation type="submission" date="2014-03" db="EMBL/GenBank/DDBJ databases">
        <authorList>
            <person name="Zhang G."/>
            <person name="Zhu L."/>
            <person name="Fang P."/>
        </authorList>
    </citation>
    <scope>NUCLEOTIDE SEQUENCE</scope>
    <source>
        <strain evidence="2">NS1</strain>
        <plasmid evidence="2">pNSL1</plasmid>
    </source>
</reference>
<gene>
    <name evidence="2" type="ORF">LRS1606.228</name>
</gene>